<sequence>MRFSSPTFLSTLLLLLSPTSTAAPAAPCTSDRKIAAIKQELRTIISHSSADAALIPLAPLASRTFVILPTELQTFFAVAVPVNVGFTADTVRAELVALATVLDADVPGGPDDGAVFTVNGNGTVTVDFVQTNRIVLPRVDVREIHSFNENCEITKILGFVRGNLV</sequence>
<evidence type="ECO:0000313" key="2">
    <source>
        <dbReference type="EMBL" id="KAF2207251.1"/>
    </source>
</evidence>
<gene>
    <name evidence="2" type="ORF">CERZMDRAFT_102536</name>
</gene>
<feature type="signal peptide" evidence="1">
    <location>
        <begin position="1"/>
        <end position="22"/>
    </location>
</feature>
<dbReference type="EMBL" id="ML992705">
    <property type="protein sequence ID" value="KAF2207251.1"/>
    <property type="molecule type" value="Genomic_DNA"/>
</dbReference>
<feature type="chain" id="PRO_5025502741" description="FAS1 domain-containing protein" evidence="1">
    <location>
        <begin position="23"/>
        <end position="165"/>
    </location>
</feature>
<evidence type="ECO:0000256" key="1">
    <source>
        <dbReference type="SAM" id="SignalP"/>
    </source>
</evidence>
<evidence type="ECO:0008006" key="4">
    <source>
        <dbReference type="Google" id="ProtNLM"/>
    </source>
</evidence>
<organism evidence="2 3">
    <name type="scientific">Cercospora zeae-maydis SCOH1-5</name>
    <dbReference type="NCBI Taxonomy" id="717836"/>
    <lineage>
        <taxon>Eukaryota</taxon>
        <taxon>Fungi</taxon>
        <taxon>Dikarya</taxon>
        <taxon>Ascomycota</taxon>
        <taxon>Pezizomycotina</taxon>
        <taxon>Dothideomycetes</taxon>
        <taxon>Dothideomycetidae</taxon>
        <taxon>Mycosphaerellales</taxon>
        <taxon>Mycosphaerellaceae</taxon>
        <taxon>Cercospora</taxon>
    </lineage>
</organism>
<keyword evidence="3" id="KW-1185">Reference proteome</keyword>
<name>A0A6A6F3Y8_9PEZI</name>
<reference evidence="2" key="1">
    <citation type="journal article" date="2020" name="Stud. Mycol.">
        <title>101 Dothideomycetes genomes: a test case for predicting lifestyles and emergence of pathogens.</title>
        <authorList>
            <person name="Haridas S."/>
            <person name="Albert R."/>
            <person name="Binder M."/>
            <person name="Bloem J."/>
            <person name="Labutti K."/>
            <person name="Salamov A."/>
            <person name="Andreopoulos B."/>
            <person name="Baker S."/>
            <person name="Barry K."/>
            <person name="Bills G."/>
            <person name="Bluhm B."/>
            <person name="Cannon C."/>
            <person name="Castanera R."/>
            <person name="Culley D."/>
            <person name="Daum C."/>
            <person name="Ezra D."/>
            <person name="Gonzalez J."/>
            <person name="Henrissat B."/>
            <person name="Kuo A."/>
            <person name="Liang C."/>
            <person name="Lipzen A."/>
            <person name="Lutzoni F."/>
            <person name="Magnuson J."/>
            <person name="Mondo S."/>
            <person name="Nolan M."/>
            <person name="Ohm R."/>
            <person name="Pangilinan J."/>
            <person name="Park H.-J."/>
            <person name="Ramirez L."/>
            <person name="Alfaro M."/>
            <person name="Sun H."/>
            <person name="Tritt A."/>
            <person name="Yoshinaga Y."/>
            <person name="Zwiers L.-H."/>
            <person name="Turgeon B."/>
            <person name="Goodwin S."/>
            <person name="Spatafora J."/>
            <person name="Crous P."/>
            <person name="Grigoriev I."/>
        </authorList>
    </citation>
    <scope>NUCLEOTIDE SEQUENCE</scope>
    <source>
        <strain evidence="2">SCOH1-5</strain>
    </source>
</reference>
<keyword evidence="1" id="KW-0732">Signal</keyword>
<dbReference type="AlphaFoldDB" id="A0A6A6F3Y8"/>
<dbReference type="OrthoDB" id="3643441at2759"/>
<dbReference type="Proteomes" id="UP000799539">
    <property type="component" value="Unassembled WGS sequence"/>
</dbReference>
<protein>
    <recommendedName>
        <fullName evidence="4">FAS1 domain-containing protein</fullName>
    </recommendedName>
</protein>
<accession>A0A6A6F3Y8</accession>
<proteinExistence type="predicted"/>
<evidence type="ECO:0000313" key="3">
    <source>
        <dbReference type="Proteomes" id="UP000799539"/>
    </source>
</evidence>